<dbReference type="Gene3D" id="3.40.50.2000">
    <property type="entry name" value="Glycogen Phosphorylase B"/>
    <property type="match status" value="2"/>
</dbReference>
<dbReference type="EMBL" id="MFKW01000019">
    <property type="protein sequence ID" value="OGG51691.1"/>
    <property type="molecule type" value="Genomic_DNA"/>
</dbReference>
<name>A0A1F6CRR1_9BACT</name>
<sequence>MKVLSILGTRPDIIKMWSTLKKLDELNFEHIMVYTGQNFTPELKDFFFRDLRLRKPDYELNIDTSGYAAEVADVIVKSDAVLEKEKPDALVLLGDTFSALSILPASQRGIKTFHMEAGLRAYDKRMPEQRNRMLIDHLSSILLPFNDYARNNLIRENIHPSKIFVTGNPTFEVLRAFEKEIQGSDVLSKLKLQPKEYILATAHRSENVDNPQFLAGFMEAFGKMAKKFGKQIIYPMHPRTKSKLGNIKIPKGVTVMAPLGYYDFNKLQANAFCIVSDSGTPPEEALFFRVPVVSLRMTTERPETVEAGGHIIAGMDVDNIVDSVETITREPYAARYDLNENFQASNVVVNCIRSQITNWF</sequence>
<evidence type="ECO:0000313" key="3">
    <source>
        <dbReference type="EMBL" id="OGG51691.1"/>
    </source>
</evidence>
<dbReference type="AlphaFoldDB" id="A0A1F6CRR1"/>
<dbReference type="InterPro" id="IPR003331">
    <property type="entry name" value="UDP_GlcNAc_Epimerase_2_dom"/>
</dbReference>
<dbReference type="InterPro" id="IPR029767">
    <property type="entry name" value="WecB-like"/>
</dbReference>
<feature type="domain" description="UDP-N-acetylglucosamine 2-epimerase" evidence="2">
    <location>
        <begin position="25"/>
        <end position="334"/>
    </location>
</feature>
<evidence type="ECO:0000259" key="2">
    <source>
        <dbReference type="Pfam" id="PF02350"/>
    </source>
</evidence>
<dbReference type="GO" id="GO:0016853">
    <property type="term" value="F:isomerase activity"/>
    <property type="evidence" value="ECO:0007669"/>
    <property type="project" value="UniProtKB-KW"/>
</dbReference>
<accession>A0A1F6CRR1</accession>
<gene>
    <name evidence="3" type="ORF">A2704_05230</name>
</gene>
<evidence type="ECO:0000313" key="4">
    <source>
        <dbReference type="Proteomes" id="UP000176445"/>
    </source>
</evidence>
<dbReference type="CDD" id="cd03786">
    <property type="entry name" value="GTB_UDP-GlcNAc_2-Epimerase"/>
    <property type="match status" value="1"/>
</dbReference>
<comment type="similarity">
    <text evidence="1">Belongs to the UDP-N-acetylglucosamine 2-epimerase family.</text>
</comment>
<proteinExistence type="inferred from homology"/>
<dbReference type="Proteomes" id="UP000176445">
    <property type="component" value="Unassembled WGS sequence"/>
</dbReference>
<protein>
    <submittedName>
        <fullName evidence="3">UDP-N-acetylglucosamine 2-epimerase</fullName>
    </submittedName>
</protein>
<comment type="caution">
    <text evidence="3">The sequence shown here is derived from an EMBL/GenBank/DDBJ whole genome shotgun (WGS) entry which is preliminary data.</text>
</comment>
<keyword evidence="1" id="KW-0413">Isomerase</keyword>
<dbReference type="NCBIfam" id="TIGR00236">
    <property type="entry name" value="wecB"/>
    <property type="match status" value="1"/>
</dbReference>
<organism evidence="3 4">
    <name type="scientific">Candidatus Kaiserbacteria bacterium RIFCSPHIGHO2_01_FULL_54_36b</name>
    <dbReference type="NCBI Taxonomy" id="1798483"/>
    <lineage>
        <taxon>Bacteria</taxon>
        <taxon>Candidatus Kaiseribacteriota</taxon>
    </lineage>
</organism>
<dbReference type="PANTHER" id="PTHR43174">
    <property type="entry name" value="UDP-N-ACETYLGLUCOSAMINE 2-EPIMERASE"/>
    <property type="match status" value="1"/>
</dbReference>
<reference evidence="3 4" key="1">
    <citation type="journal article" date="2016" name="Nat. Commun.">
        <title>Thousands of microbial genomes shed light on interconnected biogeochemical processes in an aquifer system.</title>
        <authorList>
            <person name="Anantharaman K."/>
            <person name="Brown C.T."/>
            <person name="Hug L.A."/>
            <person name="Sharon I."/>
            <person name="Castelle C.J."/>
            <person name="Probst A.J."/>
            <person name="Thomas B.C."/>
            <person name="Singh A."/>
            <person name="Wilkins M.J."/>
            <person name="Karaoz U."/>
            <person name="Brodie E.L."/>
            <person name="Williams K.H."/>
            <person name="Hubbard S.S."/>
            <person name="Banfield J.F."/>
        </authorList>
    </citation>
    <scope>NUCLEOTIDE SEQUENCE [LARGE SCALE GENOMIC DNA]</scope>
</reference>
<dbReference type="SUPFAM" id="SSF53756">
    <property type="entry name" value="UDP-Glycosyltransferase/glycogen phosphorylase"/>
    <property type="match status" value="1"/>
</dbReference>
<dbReference type="PANTHER" id="PTHR43174:SF1">
    <property type="entry name" value="UDP-N-ACETYLGLUCOSAMINE 2-EPIMERASE"/>
    <property type="match status" value="1"/>
</dbReference>
<evidence type="ECO:0000256" key="1">
    <source>
        <dbReference type="RuleBase" id="RU003513"/>
    </source>
</evidence>
<dbReference type="Pfam" id="PF02350">
    <property type="entry name" value="Epimerase_2"/>
    <property type="match status" value="1"/>
</dbReference>